<reference evidence="6" key="1">
    <citation type="journal article" date="2020" name="Stud. Mycol.">
        <title>101 Dothideomycetes genomes: a test case for predicting lifestyles and emergence of pathogens.</title>
        <authorList>
            <person name="Haridas S."/>
            <person name="Albert R."/>
            <person name="Binder M."/>
            <person name="Bloem J."/>
            <person name="Labutti K."/>
            <person name="Salamov A."/>
            <person name="Andreopoulos B."/>
            <person name="Baker S."/>
            <person name="Barry K."/>
            <person name="Bills G."/>
            <person name="Bluhm B."/>
            <person name="Cannon C."/>
            <person name="Castanera R."/>
            <person name="Culley D."/>
            <person name="Daum C."/>
            <person name="Ezra D."/>
            <person name="Gonzalez J."/>
            <person name="Henrissat B."/>
            <person name="Kuo A."/>
            <person name="Liang C."/>
            <person name="Lipzen A."/>
            <person name="Lutzoni F."/>
            <person name="Magnuson J."/>
            <person name="Mondo S."/>
            <person name="Nolan M."/>
            <person name="Ohm R."/>
            <person name="Pangilinan J."/>
            <person name="Park H.-J."/>
            <person name="Ramirez L."/>
            <person name="Alfaro M."/>
            <person name="Sun H."/>
            <person name="Tritt A."/>
            <person name="Yoshinaga Y."/>
            <person name="Zwiers L.-H."/>
            <person name="Turgeon B."/>
            <person name="Goodwin S."/>
            <person name="Spatafora J."/>
            <person name="Crous P."/>
            <person name="Grigoriev I."/>
        </authorList>
    </citation>
    <scope>NUCLEOTIDE SEQUENCE</scope>
    <source>
        <strain evidence="6">CBS 122368</strain>
    </source>
</reference>
<name>A0A6A6IJT6_9PLEO</name>
<dbReference type="RefSeq" id="XP_033684834.1">
    <property type="nucleotide sequence ID" value="XM_033823615.1"/>
</dbReference>
<feature type="non-terminal residue" evidence="6">
    <location>
        <position position="1"/>
    </location>
</feature>
<gene>
    <name evidence="6" type="ORF">BU26DRAFT_425272</name>
</gene>
<dbReference type="EMBL" id="ML987194">
    <property type="protein sequence ID" value="KAF2249830.1"/>
    <property type="molecule type" value="Genomic_DNA"/>
</dbReference>
<accession>A0A6A6IJT6</accession>
<dbReference type="InterPro" id="IPR051089">
    <property type="entry name" value="prtT"/>
</dbReference>
<evidence type="ECO:0000256" key="3">
    <source>
        <dbReference type="ARBA" id="ARBA00023125"/>
    </source>
</evidence>
<evidence type="ECO:0000256" key="4">
    <source>
        <dbReference type="ARBA" id="ARBA00023163"/>
    </source>
</evidence>
<keyword evidence="4" id="KW-0804">Transcription</keyword>
<dbReference type="GO" id="GO:0005634">
    <property type="term" value="C:nucleus"/>
    <property type="evidence" value="ECO:0007669"/>
    <property type="project" value="UniProtKB-SubCell"/>
</dbReference>
<dbReference type="GO" id="GO:0000981">
    <property type="term" value="F:DNA-binding transcription factor activity, RNA polymerase II-specific"/>
    <property type="evidence" value="ECO:0007669"/>
    <property type="project" value="TreeGrafter"/>
</dbReference>
<keyword evidence="7" id="KW-1185">Reference proteome</keyword>
<keyword evidence="3" id="KW-0238">DNA-binding</keyword>
<dbReference type="Proteomes" id="UP000800094">
    <property type="component" value="Unassembled WGS sequence"/>
</dbReference>
<dbReference type="PANTHER" id="PTHR31845">
    <property type="entry name" value="FINGER DOMAIN PROTEIN, PUTATIVE-RELATED"/>
    <property type="match status" value="1"/>
</dbReference>
<evidence type="ECO:0000256" key="5">
    <source>
        <dbReference type="ARBA" id="ARBA00023242"/>
    </source>
</evidence>
<evidence type="ECO:0000313" key="6">
    <source>
        <dbReference type="EMBL" id="KAF2249830.1"/>
    </source>
</evidence>
<dbReference type="GeneID" id="54576945"/>
<comment type="subcellular location">
    <subcellularLocation>
        <location evidence="1">Nucleus</location>
    </subcellularLocation>
</comment>
<dbReference type="GO" id="GO:0000976">
    <property type="term" value="F:transcription cis-regulatory region binding"/>
    <property type="evidence" value="ECO:0007669"/>
    <property type="project" value="TreeGrafter"/>
</dbReference>
<keyword evidence="5" id="KW-0539">Nucleus</keyword>
<protein>
    <recommendedName>
        <fullName evidence="8">Transcription factor domain-containing protein</fullName>
    </recommendedName>
</protein>
<evidence type="ECO:0008006" key="8">
    <source>
        <dbReference type="Google" id="ProtNLM"/>
    </source>
</evidence>
<dbReference type="AlphaFoldDB" id="A0A6A6IJT6"/>
<dbReference type="OrthoDB" id="5226580at2759"/>
<organism evidence="6 7">
    <name type="scientific">Trematosphaeria pertusa</name>
    <dbReference type="NCBI Taxonomy" id="390896"/>
    <lineage>
        <taxon>Eukaryota</taxon>
        <taxon>Fungi</taxon>
        <taxon>Dikarya</taxon>
        <taxon>Ascomycota</taxon>
        <taxon>Pezizomycotina</taxon>
        <taxon>Dothideomycetes</taxon>
        <taxon>Pleosporomycetidae</taxon>
        <taxon>Pleosporales</taxon>
        <taxon>Massarineae</taxon>
        <taxon>Trematosphaeriaceae</taxon>
        <taxon>Trematosphaeria</taxon>
    </lineage>
</organism>
<sequence length="340" mass="37876">DPVDSGILDEPCAALLLAEFKQSYINSFPFVIVPVSMDVNTLRQRQPFLFHSITAVMAYGTPSKQRLLATELKNQIASRIIGHSHKSLEILQGLLVYGAGSYFFYQPENQQLAIVLQLCVAMVQDLGLSKNPKATMRKPNSSEDQCGTAFNTERLAAENRALLGTYFLTVAFSQAWRKRCTLSHTPFMAQCAHSLTERPEQSSDTFISPLIRLSELICRVNNSFSYDDIDNAAVKGDIMLNLLIANFLSELDQIRSSFPAAAKHNTTLNLQCCLLDIWINECSLHGALWTSSSEHNVIQVSLIRIQTLHRCFSAMKSYLNTLIAVPQSSVHNLSFPSWAG</sequence>
<dbReference type="PANTHER" id="PTHR31845:SF10">
    <property type="entry name" value="ZN(II)2CYS6 TRANSCRIPTION FACTOR (EUROFUNG)"/>
    <property type="match status" value="1"/>
</dbReference>
<evidence type="ECO:0000256" key="1">
    <source>
        <dbReference type="ARBA" id="ARBA00004123"/>
    </source>
</evidence>
<keyword evidence="2" id="KW-0805">Transcription regulation</keyword>
<proteinExistence type="predicted"/>
<evidence type="ECO:0000313" key="7">
    <source>
        <dbReference type="Proteomes" id="UP000800094"/>
    </source>
</evidence>
<evidence type="ECO:0000256" key="2">
    <source>
        <dbReference type="ARBA" id="ARBA00023015"/>
    </source>
</evidence>